<dbReference type="PROSITE" id="PS00059">
    <property type="entry name" value="ADH_ZINC"/>
    <property type="match status" value="1"/>
</dbReference>
<dbReference type="PANTHER" id="PTHR42813:SF4">
    <property type="entry name" value="NADP-DEPENDENT ISOPROPANOL DEHYDROGENASE"/>
    <property type="match status" value="1"/>
</dbReference>
<dbReference type="Pfam" id="PF08240">
    <property type="entry name" value="ADH_N"/>
    <property type="match status" value="1"/>
</dbReference>
<evidence type="ECO:0000256" key="5">
    <source>
        <dbReference type="ARBA" id="ARBA00023002"/>
    </source>
</evidence>
<keyword evidence="4 6" id="KW-0862">Zinc</keyword>
<dbReference type="Pfam" id="PF00107">
    <property type="entry name" value="ADH_zinc_N"/>
    <property type="match status" value="1"/>
</dbReference>
<evidence type="ECO:0000256" key="4">
    <source>
        <dbReference type="ARBA" id="ARBA00022833"/>
    </source>
</evidence>
<accession>A0A498CTT5</accession>
<dbReference type="CDD" id="cd05278">
    <property type="entry name" value="FDH_like"/>
    <property type="match status" value="1"/>
</dbReference>
<proteinExistence type="inferred from homology"/>
<evidence type="ECO:0000256" key="6">
    <source>
        <dbReference type="RuleBase" id="RU361277"/>
    </source>
</evidence>
<evidence type="ECO:0000259" key="7">
    <source>
        <dbReference type="Pfam" id="PF00107"/>
    </source>
</evidence>
<dbReference type="Gene3D" id="3.90.180.10">
    <property type="entry name" value="Medium-chain alcohol dehydrogenases, catalytic domain"/>
    <property type="match status" value="1"/>
</dbReference>
<dbReference type="GO" id="GO:0008270">
    <property type="term" value="F:zinc ion binding"/>
    <property type="evidence" value="ECO:0007669"/>
    <property type="project" value="InterPro"/>
</dbReference>
<dbReference type="InterPro" id="IPR002328">
    <property type="entry name" value="ADH_Zn_CS"/>
</dbReference>
<gene>
    <name evidence="9" type="ORF">D4A47_02425</name>
</gene>
<feature type="domain" description="Alcohol dehydrogenase-like C-terminal" evidence="7">
    <location>
        <begin position="178"/>
        <end position="288"/>
    </location>
</feature>
<dbReference type="GO" id="GO:0016491">
    <property type="term" value="F:oxidoreductase activity"/>
    <property type="evidence" value="ECO:0007669"/>
    <property type="project" value="UniProtKB-KW"/>
</dbReference>
<dbReference type="PANTHER" id="PTHR42813">
    <property type="entry name" value="ZINC-TYPE ALCOHOL DEHYDROGENASE-LIKE"/>
    <property type="match status" value="1"/>
</dbReference>
<reference evidence="9 10" key="1">
    <citation type="submission" date="2018-10" db="EMBL/GenBank/DDBJ databases">
        <title>Anaerotruncus faecis sp. nov., isolated from human feces.</title>
        <authorList>
            <person name="Wang Y.-J."/>
        </authorList>
    </citation>
    <scope>NUCLEOTIDE SEQUENCE [LARGE SCALE GENOMIC DNA]</scope>
    <source>
        <strain evidence="9 10">22A2-44</strain>
    </source>
</reference>
<organism evidence="9 10">
    <name type="scientific">Anaerotruncus massiliensis</name>
    <name type="common">ex Liu et al. 2021</name>
    <dbReference type="NCBI Taxonomy" id="2321404"/>
    <lineage>
        <taxon>Bacteria</taxon>
        <taxon>Bacillati</taxon>
        <taxon>Bacillota</taxon>
        <taxon>Clostridia</taxon>
        <taxon>Eubacteriales</taxon>
        <taxon>Oscillospiraceae</taxon>
        <taxon>Anaerotruncus</taxon>
    </lineage>
</organism>
<comment type="similarity">
    <text evidence="2 6">Belongs to the zinc-containing alcohol dehydrogenase family.</text>
</comment>
<dbReference type="InterPro" id="IPR013154">
    <property type="entry name" value="ADH-like_N"/>
</dbReference>
<evidence type="ECO:0000256" key="3">
    <source>
        <dbReference type="ARBA" id="ARBA00022723"/>
    </source>
</evidence>
<keyword evidence="10" id="KW-1185">Reference proteome</keyword>
<evidence type="ECO:0000256" key="2">
    <source>
        <dbReference type="ARBA" id="ARBA00008072"/>
    </source>
</evidence>
<evidence type="ECO:0000313" key="9">
    <source>
        <dbReference type="EMBL" id="RLL13908.1"/>
    </source>
</evidence>
<dbReference type="EMBL" id="RCHT01000002">
    <property type="protein sequence ID" value="RLL13908.1"/>
    <property type="molecule type" value="Genomic_DNA"/>
</dbReference>
<evidence type="ECO:0000259" key="8">
    <source>
        <dbReference type="Pfam" id="PF08240"/>
    </source>
</evidence>
<evidence type="ECO:0000313" key="10">
    <source>
        <dbReference type="Proteomes" id="UP000276301"/>
    </source>
</evidence>
<dbReference type="AlphaFoldDB" id="A0A498CTT5"/>
<dbReference type="SUPFAM" id="SSF50129">
    <property type="entry name" value="GroES-like"/>
    <property type="match status" value="1"/>
</dbReference>
<feature type="domain" description="Alcohol dehydrogenase-like N-terminal" evidence="8">
    <location>
        <begin position="25"/>
        <end position="130"/>
    </location>
</feature>
<dbReference type="InterPro" id="IPR013149">
    <property type="entry name" value="ADH-like_C"/>
</dbReference>
<dbReference type="Gene3D" id="3.40.50.720">
    <property type="entry name" value="NAD(P)-binding Rossmann-like Domain"/>
    <property type="match status" value="1"/>
</dbReference>
<name>A0A498CTT5_9FIRM</name>
<keyword evidence="5" id="KW-0560">Oxidoreductase</keyword>
<dbReference type="SUPFAM" id="SSF51735">
    <property type="entry name" value="NAD(P)-binding Rossmann-fold domains"/>
    <property type="match status" value="1"/>
</dbReference>
<dbReference type="InterPro" id="IPR011032">
    <property type="entry name" value="GroES-like_sf"/>
</dbReference>
<comment type="cofactor">
    <cofactor evidence="1 6">
        <name>Zn(2+)</name>
        <dbReference type="ChEBI" id="CHEBI:29105"/>
    </cofactor>
</comment>
<evidence type="ECO:0000256" key="1">
    <source>
        <dbReference type="ARBA" id="ARBA00001947"/>
    </source>
</evidence>
<protein>
    <submittedName>
        <fullName evidence="9">Alcohol dehydrogenase</fullName>
    </submittedName>
</protein>
<keyword evidence="3 6" id="KW-0479">Metal-binding</keyword>
<comment type="caution">
    <text evidence="9">The sequence shown here is derived from an EMBL/GenBank/DDBJ whole genome shotgun (WGS) entry which is preliminary data.</text>
</comment>
<dbReference type="InterPro" id="IPR036291">
    <property type="entry name" value="NAD(P)-bd_dom_sf"/>
</dbReference>
<dbReference type="Proteomes" id="UP000276301">
    <property type="component" value="Unassembled WGS sequence"/>
</dbReference>
<sequence length="350" mass="37960">MKAVVFKELGSVVLEDRPVPAILHPKDAIVRVTLAAICSSDIHIKHGMIAKAKEGVILGHEMVGEVVETGSGVEKFHKGDRVTVNNETFCGECFFCRRGYVNNCSMEGGGWALGCRIDGGQAEYVRVPYADNGLNHIPDAVSDEAALLVGDVLATGFWAAEIAEIRPAETVAVIGAGPTGLCTAMCARLYSPARLVVIDVSDERLEFAKEHGLADLTINPLREDPLEIVRGLTDGRGADRVFEVAGGRNTFEMAWRLARCSGTVCLVAHYEEDPQKLPLREMYGKNLVFKTGGVHANACAKTLSLIEAGMLDTRPLITHRLPLDDALEGYRLFEAQEDHVIKVAITPRRG</sequence>